<keyword evidence="1" id="KW-0805">Transcription regulation</keyword>
<evidence type="ECO:0000313" key="7">
    <source>
        <dbReference type="Proteomes" id="UP000435036"/>
    </source>
</evidence>
<dbReference type="Gene3D" id="1.10.10.10">
    <property type="entry name" value="Winged helix-like DNA-binding domain superfamily/Winged helix DNA-binding domain"/>
    <property type="match status" value="1"/>
</dbReference>
<dbReference type="Proteomes" id="UP000435036">
    <property type="component" value="Unassembled WGS sequence"/>
</dbReference>
<dbReference type="Gene3D" id="3.30.450.40">
    <property type="match status" value="1"/>
</dbReference>
<dbReference type="EMBL" id="WSQA01000001">
    <property type="protein sequence ID" value="MVZ60676.1"/>
    <property type="molecule type" value="Genomic_DNA"/>
</dbReference>
<dbReference type="AlphaFoldDB" id="A0A6N8KUD6"/>
<evidence type="ECO:0000256" key="2">
    <source>
        <dbReference type="ARBA" id="ARBA00023125"/>
    </source>
</evidence>
<dbReference type="PANTHER" id="PTHR30136">
    <property type="entry name" value="HELIX-TURN-HELIX TRANSCRIPTIONAL REGULATOR, ICLR FAMILY"/>
    <property type="match status" value="1"/>
</dbReference>
<evidence type="ECO:0000256" key="3">
    <source>
        <dbReference type="ARBA" id="ARBA00023163"/>
    </source>
</evidence>
<dbReference type="InterPro" id="IPR036388">
    <property type="entry name" value="WH-like_DNA-bd_sf"/>
</dbReference>
<evidence type="ECO:0000256" key="1">
    <source>
        <dbReference type="ARBA" id="ARBA00023015"/>
    </source>
</evidence>
<evidence type="ECO:0000313" key="6">
    <source>
        <dbReference type="EMBL" id="MVZ60676.1"/>
    </source>
</evidence>
<dbReference type="InterPro" id="IPR029016">
    <property type="entry name" value="GAF-like_dom_sf"/>
</dbReference>
<evidence type="ECO:0000259" key="4">
    <source>
        <dbReference type="PROSITE" id="PS51077"/>
    </source>
</evidence>
<dbReference type="Pfam" id="PF09339">
    <property type="entry name" value="HTH_IclR"/>
    <property type="match status" value="1"/>
</dbReference>
<dbReference type="PROSITE" id="PS51077">
    <property type="entry name" value="HTH_ICLR"/>
    <property type="match status" value="1"/>
</dbReference>
<organism evidence="6 7">
    <name type="scientific">Sphingobacterium humi</name>
    <dbReference type="NCBI Taxonomy" id="1796905"/>
    <lineage>
        <taxon>Bacteria</taxon>
        <taxon>Pseudomonadati</taxon>
        <taxon>Bacteroidota</taxon>
        <taxon>Sphingobacteriia</taxon>
        <taxon>Sphingobacteriales</taxon>
        <taxon>Sphingobacteriaceae</taxon>
        <taxon>Sphingobacterium</taxon>
    </lineage>
</organism>
<dbReference type="PANTHER" id="PTHR30136:SF24">
    <property type="entry name" value="HTH-TYPE TRANSCRIPTIONAL REPRESSOR ALLR"/>
    <property type="match status" value="1"/>
</dbReference>
<gene>
    <name evidence="6" type="ORF">GQF63_01440</name>
</gene>
<dbReference type="SMART" id="SM00346">
    <property type="entry name" value="HTH_ICLR"/>
    <property type="match status" value="1"/>
</dbReference>
<sequence length="262" mass="30021">MSHPKCFSKKNISHNKDILMIQVIHRAVDIIEYIATDVHKAHSLSEIAEHLKLNQATCANIIKTLVERNFIEQMGYKKGYKLGYMIYRLGNIGSFEEQLIKVSTDPMEHLRSKLNETCLLAILRKQNRVTIHQVNAERDLMVRSSIEKVAYNSASGRYLLAYLGDAELEDFIAKYGLPSVDEWPEATNETRFWEQIKRIRNDGYSKQVTPTHIIGFAYGIQKEGKVIASLSVYLPLSRLKEHGEKEIISSTIKTAQEIEKLI</sequence>
<keyword evidence="2" id="KW-0238">DNA-binding</keyword>
<keyword evidence="7" id="KW-1185">Reference proteome</keyword>
<dbReference type="GO" id="GO:0003700">
    <property type="term" value="F:DNA-binding transcription factor activity"/>
    <property type="evidence" value="ECO:0007669"/>
    <property type="project" value="TreeGrafter"/>
</dbReference>
<reference evidence="6 7" key="1">
    <citation type="submission" date="2019-12" db="EMBL/GenBank/DDBJ databases">
        <authorList>
            <person name="Dong K."/>
        </authorList>
    </citation>
    <scope>NUCLEOTIDE SEQUENCE [LARGE SCALE GENOMIC DNA]</scope>
    <source>
        <strain evidence="6 7">JCM 31225</strain>
    </source>
</reference>
<dbReference type="SUPFAM" id="SSF55781">
    <property type="entry name" value="GAF domain-like"/>
    <property type="match status" value="1"/>
</dbReference>
<proteinExistence type="predicted"/>
<dbReference type="InterPro" id="IPR005471">
    <property type="entry name" value="Tscrpt_reg_IclR_N"/>
</dbReference>
<dbReference type="OrthoDB" id="940174at2"/>
<dbReference type="PROSITE" id="PS51078">
    <property type="entry name" value="ICLR_ED"/>
    <property type="match status" value="1"/>
</dbReference>
<accession>A0A6N8KUD6</accession>
<dbReference type="RefSeq" id="WP_160367307.1">
    <property type="nucleotide sequence ID" value="NZ_WSQA01000001.1"/>
</dbReference>
<keyword evidence="3" id="KW-0804">Transcription</keyword>
<feature type="domain" description="IclR-ED" evidence="5">
    <location>
        <begin position="85"/>
        <end position="262"/>
    </location>
</feature>
<dbReference type="SUPFAM" id="SSF46785">
    <property type="entry name" value="Winged helix' DNA-binding domain"/>
    <property type="match status" value="1"/>
</dbReference>
<dbReference type="InterPro" id="IPR050707">
    <property type="entry name" value="HTH_MetabolicPath_Reg"/>
</dbReference>
<comment type="caution">
    <text evidence="6">The sequence shown here is derived from an EMBL/GenBank/DDBJ whole genome shotgun (WGS) entry which is preliminary data.</text>
</comment>
<dbReference type="GO" id="GO:0045892">
    <property type="term" value="P:negative regulation of DNA-templated transcription"/>
    <property type="evidence" value="ECO:0007669"/>
    <property type="project" value="TreeGrafter"/>
</dbReference>
<name>A0A6N8KUD6_9SPHI</name>
<dbReference type="InterPro" id="IPR036390">
    <property type="entry name" value="WH_DNA-bd_sf"/>
</dbReference>
<dbReference type="InterPro" id="IPR014757">
    <property type="entry name" value="Tscrpt_reg_IclR_C"/>
</dbReference>
<feature type="domain" description="HTH iclR-type" evidence="4">
    <location>
        <begin position="21"/>
        <end position="84"/>
    </location>
</feature>
<evidence type="ECO:0000259" key="5">
    <source>
        <dbReference type="PROSITE" id="PS51078"/>
    </source>
</evidence>
<dbReference type="Pfam" id="PF01614">
    <property type="entry name" value="IclR_C"/>
    <property type="match status" value="1"/>
</dbReference>
<protein>
    <submittedName>
        <fullName evidence="6">Helix-turn-helix domain-containing protein</fullName>
    </submittedName>
</protein>
<dbReference type="GO" id="GO:0003677">
    <property type="term" value="F:DNA binding"/>
    <property type="evidence" value="ECO:0007669"/>
    <property type="project" value="UniProtKB-KW"/>
</dbReference>